<name>A0ABM7Q8R8_9GAMM</name>
<keyword evidence="3" id="KW-1185">Reference proteome</keyword>
<evidence type="ECO:0000313" key="3">
    <source>
        <dbReference type="Proteomes" id="UP000681317"/>
    </source>
</evidence>
<keyword evidence="1" id="KW-0812">Transmembrane</keyword>
<dbReference type="Proteomes" id="UP000681317">
    <property type="component" value="Chromosome"/>
</dbReference>
<dbReference type="EMBL" id="AP024545">
    <property type="protein sequence ID" value="BCT93740.1"/>
    <property type="molecule type" value="Genomic_DNA"/>
</dbReference>
<evidence type="ECO:0000313" key="2">
    <source>
        <dbReference type="EMBL" id="BCT93740.1"/>
    </source>
</evidence>
<accession>A0ABM7Q8R8</accession>
<keyword evidence="1" id="KW-0472">Membrane</keyword>
<sequence length="261" mass="28651">MSMDSIPIWGFFFGTILVVMASAEAGVRLGLWSLQRADHEKESSASGVSGAILGLTAFMLAFTFGIVAQRFDARKELVRDDASAIRGAYLRADFLPEPERTEARRLTARYLDVRLSFVQGASMDPAHLRDARAETQRIQRRLWELARANAARDMNSDIGALYVEALNTLYDVDAQRMAIGLQARVPFGVWALLLALMVLGMVSIGYFTGIAGSRRSKAMPILAIAFAAVVLVIAKLDRPSEATVTQQPLIDLQTFIRGSAR</sequence>
<dbReference type="Pfam" id="PF14023">
    <property type="entry name" value="Bestrophin-like"/>
    <property type="match status" value="1"/>
</dbReference>
<feature type="transmembrane region" description="Helical" evidence="1">
    <location>
        <begin position="185"/>
        <end position="206"/>
    </location>
</feature>
<dbReference type="RefSeq" id="WP_213434660.1">
    <property type="nucleotide sequence ID" value="NZ_AP024545.1"/>
</dbReference>
<dbReference type="InterPro" id="IPR025333">
    <property type="entry name" value="DUF4239"/>
</dbReference>
<feature type="transmembrane region" description="Helical" evidence="1">
    <location>
        <begin position="218"/>
        <end position="236"/>
    </location>
</feature>
<gene>
    <name evidence="2" type="ORF">LYSCAS_27640</name>
</gene>
<evidence type="ECO:0000256" key="1">
    <source>
        <dbReference type="SAM" id="Phobius"/>
    </source>
</evidence>
<organism evidence="2 3">
    <name type="scientific">Noviluteimonas caseinilytica</name>
    <dbReference type="NCBI Taxonomy" id="2675101"/>
    <lineage>
        <taxon>Bacteria</taxon>
        <taxon>Pseudomonadati</taxon>
        <taxon>Pseudomonadota</taxon>
        <taxon>Gammaproteobacteria</taxon>
        <taxon>Lysobacterales</taxon>
        <taxon>Lysobacteraceae</taxon>
        <taxon>Noviluteimonas</taxon>
    </lineage>
</organism>
<evidence type="ECO:0008006" key="4">
    <source>
        <dbReference type="Google" id="ProtNLM"/>
    </source>
</evidence>
<reference evidence="2 3" key="1">
    <citation type="submission" date="2021-03" db="EMBL/GenBank/DDBJ databases">
        <title>Complete Genome Sequences of Two Lysobacter Strains Isolated from Sea Water (Lysobacter caseinilyticus) and Soil (Lysobacter helvus) in South Korea.</title>
        <authorList>
            <person name="Watanabe Y."/>
            <person name="Arakawa K."/>
        </authorList>
    </citation>
    <scope>NUCLEOTIDE SEQUENCE [LARGE SCALE GENOMIC DNA]</scope>
    <source>
        <strain evidence="2 3">KVB24</strain>
    </source>
</reference>
<keyword evidence="1" id="KW-1133">Transmembrane helix</keyword>
<proteinExistence type="predicted"/>
<feature type="transmembrane region" description="Helical" evidence="1">
    <location>
        <begin position="47"/>
        <end position="67"/>
    </location>
</feature>
<protein>
    <recommendedName>
        <fullName evidence="4">DUF4239 domain-containing protein</fullName>
    </recommendedName>
</protein>